<dbReference type="Gene3D" id="3.30.420.40">
    <property type="match status" value="2"/>
</dbReference>
<evidence type="ECO:0000256" key="1">
    <source>
        <dbReference type="ARBA" id="ARBA00006479"/>
    </source>
</evidence>
<evidence type="ECO:0000313" key="2">
    <source>
        <dbReference type="EMBL" id="RLJ70642.1"/>
    </source>
</evidence>
<organism evidence="2 3">
    <name type="scientific">Hydrogenivirga caldilitoris</name>
    <dbReference type="NCBI Taxonomy" id="246264"/>
    <lineage>
        <taxon>Bacteria</taxon>
        <taxon>Pseudomonadati</taxon>
        <taxon>Aquificota</taxon>
        <taxon>Aquificia</taxon>
        <taxon>Aquificales</taxon>
        <taxon>Aquificaceae</taxon>
        <taxon>Hydrogenivirga</taxon>
    </lineage>
</organism>
<dbReference type="AlphaFoldDB" id="A0A497XU25"/>
<keyword evidence="2" id="KW-0418">Kinase</keyword>
<keyword evidence="3" id="KW-1185">Reference proteome</keyword>
<accession>A0A497XU25</accession>
<comment type="similarity">
    <text evidence="1">Belongs to the ROK (NagC/XylR) family.</text>
</comment>
<dbReference type="Pfam" id="PF00480">
    <property type="entry name" value="ROK"/>
    <property type="match status" value="1"/>
</dbReference>
<dbReference type="OrthoDB" id="9810372at2"/>
<proteinExistence type="inferred from homology"/>
<dbReference type="PANTHER" id="PTHR18964:SF149">
    <property type="entry name" value="BIFUNCTIONAL UDP-N-ACETYLGLUCOSAMINE 2-EPIMERASE_N-ACETYLMANNOSAMINE KINASE"/>
    <property type="match status" value="1"/>
</dbReference>
<dbReference type="SUPFAM" id="SSF53067">
    <property type="entry name" value="Actin-like ATPase domain"/>
    <property type="match status" value="1"/>
</dbReference>
<dbReference type="EMBL" id="RCCJ01000001">
    <property type="protein sequence ID" value="RLJ70642.1"/>
    <property type="molecule type" value="Genomic_DNA"/>
</dbReference>
<evidence type="ECO:0000313" key="3">
    <source>
        <dbReference type="Proteomes" id="UP000267841"/>
    </source>
</evidence>
<protein>
    <submittedName>
        <fullName evidence="2">Glucokinase</fullName>
    </submittedName>
</protein>
<dbReference type="InterPro" id="IPR043129">
    <property type="entry name" value="ATPase_NBD"/>
</dbReference>
<dbReference type="PANTHER" id="PTHR18964">
    <property type="entry name" value="ROK (REPRESSOR, ORF, KINASE) FAMILY"/>
    <property type="match status" value="1"/>
</dbReference>
<dbReference type="Proteomes" id="UP000267841">
    <property type="component" value="Unassembled WGS sequence"/>
</dbReference>
<dbReference type="GO" id="GO:0016301">
    <property type="term" value="F:kinase activity"/>
    <property type="evidence" value="ECO:0007669"/>
    <property type="project" value="UniProtKB-KW"/>
</dbReference>
<reference evidence="2 3" key="1">
    <citation type="submission" date="2018-10" db="EMBL/GenBank/DDBJ databases">
        <title>Genomic Encyclopedia of Archaeal and Bacterial Type Strains, Phase II (KMG-II): from individual species to whole genera.</title>
        <authorList>
            <person name="Goeker M."/>
        </authorList>
    </citation>
    <scope>NUCLEOTIDE SEQUENCE [LARGE SCALE GENOMIC DNA]</scope>
    <source>
        <strain evidence="2 3">DSM 16510</strain>
    </source>
</reference>
<comment type="caution">
    <text evidence="2">The sequence shown here is derived from an EMBL/GenBank/DDBJ whole genome shotgun (WGS) entry which is preliminary data.</text>
</comment>
<gene>
    <name evidence="2" type="ORF">BCF55_0920</name>
</gene>
<dbReference type="InterPro" id="IPR000600">
    <property type="entry name" value="ROK"/>
</dbReference>
<dbReference type="RefSeq" id="WP_121010632.1">
    <property type="nucleotide sequence ID" value="NZ_RCCJ01000001.1"/>
</dbReference>
<sequence>MLKGVDIGGTFIKVLWEDGSREKHFIKDIKGNRERFLEKLRDIVLDKNPTGVGIAVAGFTSKTGKVFKSPNIPVLDGVELHELFKDSDVRIVVGNDVSVAAFGEWFFDNRDSEVLLLVAVGTGLGGGLVVGGEVFFGVCGSALEIGHHIIHSGGYPCSCGRHGCWEAYCSSYGLQRIYREYGGETLGDYVIVEKAKSGEAIALKTVEKFKEYLALGLMNMVHIFNPDRIILGGGLIDGMRELLEDIEEKVKELSEDLPSSCLSIRFSDAGEFLGARGALAFIKQHQSDIDS</sequence>
<name>A0A497XU25_9AQUI</name>
<keyword evidence="2" id="KW-0808">Transferase</keyword>